<dbReference type="InterPro" id="IPR052521">
    <property type="entry name" value="Cell_div_SPOR-domain"/>
</dbReference>
<feature type="region of interest" description="Disordered" evidence="1">
    <location>
        <begin position="95"/>
        <end position="115"/>
    </location>
</feature>
<evidence type="ECO:0000256" key="2">
    <source>
        <dbReference type="SAM" id="Phobius"/>
    </source>
</evidence>
<dbReference type="EMBL" id="VYXP01000006">
    <property type="protein sequence ID" value="KAA9131005.1"/>
    <property type="molecule type" value="Genomic_DNA"/>
</dbReference>
<protein>
    <recommendedName>
        <fullName evidence="3">SPOR domain-containing protein</fullName>
    </recommendedName>
</protein>
<dbReference type="InterPro" id="IPR007730">
    <property type="entry name" value="SPOR-like_dom"/>
</dbReference>
<dbReference type="Pfam" id="PF05036">
    <property type="entry name" value="SPOR"/>
    <property type="match status" value="1"/>
</dbReference>
<dbReference type="InterPro" id="IPR036680">
    <property type="entry name" value="SPOR-like_sf"/>
</dbReference>
<dbReference type="GO" id="GO:0032153">
    <property type="term" value="C:cell division site"/>
    <property type="evidence" value="ECO:0007669"/>
    <property type="project" value="TreeGrafter"/>
</dbReference>
<keyword evidence="2" id="KW-0472">Membrane</keyword>
<organism evidence="4 5">
    <name type="scientific">Marinihelvus fidelis</name>
    <dbReference type="NCBI Taxonomy" id="2613842"/>
    <lineage>
        <taxon>Bacteria</taxon>
        <taxon>Pseudomonadati</taxon>
        <taxon>Pseudomonadota</taxon>
        <taxon>Gammaproteobacteria</taxon>
        <taxon>Chromatiales</taxon>
        <taxon>Wenzhouxiangellaceae</taxon>
        <taxon>Marinihelvus</taxon>
    </lineage>
</organism>
<proteinExistence type="predicted"/>
<feature type="domain" description="SPOR" evidence="3">
    <location>
        <begin position="112"/>
        <end position="190"/>
    </location>
</feature>
<dbReference type="Proteomes" id="UP000325372">
    <property type="component" value="Unassembled WGS sequence"/>
</dbReference>
<dbReference type="GO" id="GO:0030428">
    <property type="term" value="C:cell septum"/>
    <property type="evidence" value="ECO:0007669"/>
    <property type="project" value="TreeGrafter"/>
</dbReference>
<feature type="compositionally biased region" description="Polar residues" evidence="1">
    <location>
        <begin position="103"/>
        <end position="115"/>
    </location>
</feature>
<dbReference type="RefSeq" id="WP_150864643.1">
    <property type="nucleotide sequence ID" value="NZ_VYXP01000006.1"/>
</dbReference>
<feature type="region of interest" description="Disordered" evidence="1">
    <location>
        <begin position="49"/>
        <end position="72"/>
    </location>
</feature>
<reference evidence="4 5" key="1">
    <citation type="submission" date="2019-09" db="EMBL/GenBank/DDBJ databases">
        <title>Wenzhouxiangella sp. Genome sequencing and assembly.</title>
        <authorList>
            <person name="Zhang R."/>
        </authorList>
    </citation>
    <scope>NUCLEOTIDE SEQUENCE [LARGE SCALE GENOMIC DNA]</scope>
    <source>
        <strain evidence="4 5">W260</strain>
    </source>
</reference>
<evidence type="ECO:0000313" key="5">
    <source>
        <dbReference type="Proteomes" id="UP000325372"/>
    </source>
</evidence>
<dbReference type="SUPFAM" id="SSF110997">
    <property type="entry name" value="Sporulation related repeat"/>
    <property type="match status" value="1"/>
</dbReference>
<dbReference type="PANTHER" id="PTHR38687">
    <property type="entry name" value="CELL DIVISION PROTEIN DEDD-RELATED"/>
    <property type="match status" value="1"/>
</dbReference>
<keyword evidence="2" id="KW-0812">Transmembrane</keyword>
<dbReference type="AlphaFoldDB" id="A0A5N0T7I5"/>
<dbReference type="GO" id="GO:0032506">
    <property type="term" value="P:cytokinetic process"/>
    <property type="evidence" value="ECO:0007669"/>
    <property type="project" value="TreeGrafter"/>
</dbReference>
<keyword evidence="2" id="KW-1133">Transmembrane helix</keyword>
<gene>
    <name evidence="4" type="ORF">F3N42_11695</name>
</gene>
<keyword evidence="5" id="KW-1185">Reference proteome</keyword>
<dbReference type="GO" id="GO:0042834">
    <property type="term" value="F:peptidoglycan binding"/>
    <property type="evidence" value="ECO:0007669"/>
    <property type="project" value="InterPro"/>
</dbReference>
<evidence type="ECO:0000256" key="1">
    <source>
        <dbReference type="SAM" id="MobiDB-lite"/>
    </source>
</evidence>
<evidence type="ECO:0000313" key="4">
    <source>
        <dbReference type="EMBL" id="KAA9131005.1"/>
    </source>
</evidence>
<comment type="caution">
    <text evidence="4">The sequence shown here is derived from an EMBL/GenBank/DDBJ whole genome shotgun (WGS) entry which is preliminary data.</text>
</comment>
<name>A0A5N0T7I5_9GAMM</name>
<dbReference type="PROSITE" id="PS51724">
    <property type="entry name" value="SPOR"/>
    <property type="match status" value="1"/>
</dbReference>
<dbReference type="Gene3D" id="3.30.70.1070">
    <property type="entry name" value="Sporulation related repeat"/>
    <property type="match status" value="1"/>
</dbReference>
<feature type="transmembrane region" description="Helical" evidence="2">
    <location>
        <begin position="21"/>
        <end position="41"/>
    </location>
</feature>
<dbReference type="PANTHER" id="PTHR38687:SF1">
    <property type="entry name" value="CELL DIVISION PROTEIN DEDD"/>
    <property type="match status" value="1"/>
</dbReference>
<sequence>MARRGRKQTSSRGSSSPVLGWFITGLALGLGGAVVLFYTGIIPSMPNRPAAVAEPAPADSGDALLDDTSERRSSPEYEFFTVLPEMETVVTERELAQPEAASASPQDTATPTDTSEQMYLQVGSFRSAGDADEMKARLALLGNQAAIQTVTVDGVTWHRVRVGPVNGRRQAEEVRQQLQNNGLDVMVVRNRN</sequence>
<evidence type="ECO:0000259" key="3">
    <source>
        <dbReference type="PROSITE" id="PS51724"/>
    </source>
</evidence>
<accession>A0A5N0T7I5</accession>